<dbReference type="AlphaFoldDB" id="A0A2W5AWB1"/>
<comment type="similarity">
    <text evidence="2 9">Belongs to the MGMT family.</text>
</comment>
<comment type="catalytic activity">
    <reaction evidence="1 9">
        <text>a 4-O-methyl-thymidine in DNA + L-cysteinyl-[protein] = a thymidine in DNA + S-methyl-L-cysteinyl-[protein]</text>
        <dbReference type="Rhea" id="RHEA:53428"/>
        <dbReference type="Rhea" id="RHEA-COMP:10131"/>
        <dbReference type="Rhea" id="RHEA-COMP:10132"/>
        <dbReference type="Rhea" id="RHEA-COMP:13555"/>
        <dbReference type="Rhea" id="RHEA-COMP:13556"/>
        <dbReference type="ChEBI" id="CHEBI:29950"/>
        <dbReference type="ChEBI" id="CHEBI:82612"/>
        <dbReference type="ChEBI" id="CHEBI:137386"/>
        <dbReference type="ChEBI" id="CHEBI:137387"/>
        <dbReference type="EC" id="2.1.1.63"/>
    </reaction>
</comment>
<keyword evidence="6 9" id="KW-0227">DNA damage</keyword>
<comment type="caution">
    <text evidence="12">The sequence shown here is derived from an EMBL/GenBank/DDBJ whole genome shotgun (WGS) entry which is preliminary data.</text>
</comment>
<dbReference type="Pfam" id="PF01035">
    <property type="entry name" value="DNA_binding_1"/>
    <property type="match status" value="1"/>
</dbReference>
<comment type="subcellular location">
    <subcellularLocation>
        <location evidence="9">Cytoplasm</location>
    </subcellularLocation>
</comment>
<evidence type="ECO:0000259" key="10">
    <source>
        <dbReference type="Pfam" id="PF01035"/>
    </source>
</evidence>
<evidence type="ECO:0000256" key="9">
    <source>
        <dbReference type="HAMAP-Rule" id="MF_00772"/>
    </source>
</evidence>
<dbReference type="GO" id="GO:0003908">
    <property type="term" value="F:methylated-DNA-[protein]-cysteine S-methyltransferase activity"/>
    <property type="evidence" value="ECO:0007669"/>
    <property type="project" value="UniProtKB-UniRule"/>
</dbReference>
<organism evidence="12 13">
    <name type="scientific">Corynebacterium urealyticum</name>
    <dbReference type="NCBI Taxonomy" id="43771"/>
    <lineage>
        <taxon>Bacteria</taxon>
        <taxon>Bacillati</taxon>
        <taxon>Actinomycetota</taxon>
        <taxon>Actinomycetes</taxon>
        <taxon>Mycobacteriales</taxon>
        <taxon>Corynebacteriaceae</taxon>
        <taxon>Corynebacterium</taxon>
    </lineage>
</organism>
<evidence type="ECO:0000313" key="12">
    <source>
        <dbReference type="EMBL" id="PZO98764.1"/>
    </source>
</evidence>
<evidence type="ECO:0000256" key="8">
    <source>
        <dbReference type="ARBA" id="ARBA00049348"/>
    </source>
</evidence>
<dbReference type="InterPro" id="IPR001497">
    <property type="entry name" value="MethylDNA_cys_MeTrfase_AS"/>
</dbReference>
<dbReference type="GO" id="GO:0005737">
    <property type="term" value="C:cytoplasm"/>
    <property type="evidence" value="ECO:0007669"/>
    <property type="project" value="UniProtKB-SubCell"/>
</dbReference>
<feature type="domain" description="Methylated-DNA-[protein]-cysteine S-methyltransferase DNA binding" evidence="10">
    <location>
        <begin position="75"/>
        <end position="154"/>
    </location>
</feature>
<dbReference type="GO" id="GO:0006307">
    <property type="term" value="P:DNA alkylation repair"/>
    <property type="evidence" value="ECO:0007669"/>
    <property type="project" value="UniProtKB-UniRule"/>
</dbReference>
<dbReference type="PANTHER" id="PTHR10815">
    <property type="entry name" value="METHYLATED-DNA--PROTEIN-CYSTEINE METHYLTRANSFERASE"/>
    <property type="match status" value="1"/>
</dbReference>
<dbReference type="PROSITE" id="PS00374">
    <property type="entry name" value="MGMT"/>
    <property type="match status" value="1"/>
</dbReference>
<dbReference type="Gene3D" id="1.10.10.10">
    <property type="entry name" value="Winged helix-like DNA-binding domain superfamily/Winged helix DNA-binding domain"/>
    <property type="match status" value="1"/>
</dbReference>
<dbReference type="InterPro" id="IPR023546">
    <property type="entry name" value="MGMT"/>
</dbReference>
<accession>A0A2W5AWB1</accession>
<dbReference type="CDD" id="cd06445">
    <property type="entry name" value="ATase"/>
    <property type="match status" value="1"/>
</dbReference>
<feature type="domain" description="Methylguanine DNA methyltransferase ribonuclease-like" evidence="11">
    <location>
        <begin position="8"/>
        <end position="67"/>
    </location>
</feature>
<keyword evidence="7 9" id="KW-0234">DNA repair</keyword>
<dbReference type="InterPro" id="IPR014048">
    <property type="entry name" value="MethylDNA_cys_MeTrfase_DNA-bd"/>
</dbReference>
<evidence type="ECO:0000256" key="7">
    <source>
        <dbReference type="ARBA" id="ARBA00023204"/>
    </source>
</evidence>
<keyword evidence="5 9" id="KW-0808">Transferase</keyword>
<name>A0A2W5AWB1_9CORY</name>
<dbReference type="InterPro" id="IPR008332">
    <property type="entry name" value="MethylG_MeTrfase_N"/>
</dbReference>
<evidence type="ECO:0000256" key="4">
    <source>
        <dbReference type="ARBA" id="ARBA00022603"/>
    </source>
</evidence>
<dbReference type="InterPro" id="IPR036217">
    <property type="entry name" value="MethylDNA_cys_MeTrfase_DNAb"/>
</dbReference>
<dbReference type="SUPFAM" id="SSF53155">
    <property type="entry name" value="Methylated DNA-protein cysteine methyltransferase domain"/>
    <property type="match status" value="1"/>
</dbReference>
<dbReference type="NCBIfam" id="TIGR00589">
    <property type="entry name" value="ogt"/>
    <property type="match status" value="1"/>
</dbReference>
<evidence type="ECO:0000256" key="6">
    <source>
        <dbReference type="ARBA" id="ARBA00022763"/>
    </source>
</evidence>
<dbReference type="Proteomes" id="UP000249451">
    <property type="component" value="Unassembled WGS sequence"/>
</dbReference>
<evidence type="ECO:0000256" key="2">
    <source>
        <dbReference type="ARBA" id="ARBA00008711"/>
    </source>
</evidence>
<dbReference type="EC" id="2.1.1.63" evidence="9"/>
<comment type="miscellaneous">
    <text evidence="9">This enzyme catalyzes only one turnover and therefore is not strictly catalytic. According to one definition, an enzyme is a biocatalyst that acts repeatedly and over many reaction cycles.</text>
</comment>
<evidence type="ECO:0000256" key="3">
    <source>
        <dbReference type="ARBA" id="ARBA00022490"/>
    </source>
</evidence>
<feature type="active site" description="Nucleophile; methyl group acceptor" evidence="9">
    <location>
        <position position="126"/>
    </location>
</feature>
<dbReference type="FunFam" id="1.10.10.10:FF:000214">
    <property type="entry name" value="Methylated-DNA--protein-cysteine methyltransferase"/>
    <property type="match status" value="1"/>
</dbReference>
<dbReference type="Pfam" id="PF02870">
    <property type="entry name" value="Methyltransf_1N"/>
    <property type="match status" value="1"/>
</dbReference>
<dbReference type="EMBL" id="QFNY01000256">
    <property type="protein sequence ID" value="PZO98764.1"/>
    <property type="molecule type" value="Genomic_DNA"/>
</dbReference>
<proteinExistence type="inferred from homology"/>
<dbReference type="HAMAP" id="MF_00772">
    <property type="entry name" value="OGT"/>
    <property type="match status" value="1"/>
</dbReference>
<dbReference type="SUPFAM" id="SSF46767">
    <property type="entry name" value="Methylated DNA-protein cysteine methyltransferase, C-terminal domain"/>
    <property type="match status" value="1"/>
</dbReference>
<gene>
    <name evidence="12" type="ORF">DI609_09855</name>
</gene>
<evidence type="ECO:0000256" key="5">
    <source>
        <dbReference type="ARBA" id="ARBA00022679"/>
    </source>
</evidence>
<comment type="function">
    <text evidence="9">Involved in the cellular defense against the biological effects of O6-methylguanine (O6-MeG) and O4-methylthymine (O4-MeT) in DNA. Repairs the methylated nucleobase in DNA by stoichiometrically transferring the methyl group to a cysteine residue in the enzyme. This is a suicide reaction: the enzyme is irreversibly inactivated.</text>
</comment>
<dbReference type="PANTHER" id="PTHR10815:SF5">
    <property type="entry name" value="METHYLATED-DNA--PROTEIN-CYSTEINE METHYLTRANSFERASE"/>
    <property type="match status" value="1"/>
</dbReference>
<evidence type="ECO:0000313" key="13">
    <source>
        <dbReference type="Proteomes" id="UP000249451"/>
    </source>
</evidence>
<sequence>MQTWMPVDSPLGRLTLVGSSTGLTNVYFSTESPDLPAMEPSPVLADATRQITEYFAGQRTSFSLKLDRPTTAPLPFRARAQRALSTIPFGERWTYAQLARAAGSAGAVRAAGSACATNPLPIVVPCHRVVRADGTIGSYRGGSEAKRFLLDHESAIRATQ</sequence>
<dbReference type="Gene3D" id="3.30.160.70">
    <property type="entry name" value="Methylated DNA-protein cysteine methyltransferase domain"/>
    <property type="match status" value="1"/>
</dbReference>
<keyword evidence="4 9" id="KW-0489">Methyltransferase</keyword>
<comment type="catalytic activity">
    <reaction evidence="8 9">
        <text>a 6-O-methyl-2'-deoxyguanosine in DNA + L-cysteinyl-[protein] = S-methyl-L-cysteinyl-[protein] + a 2'-deoxyguanosine in DNA</text>
        <dbReference type="Rhea" id="RHEA:24000"/>
        <dbReference type="Rhea" id="RHEA-COMP:10131"/>
        <dbReference type="Rhea" id="RHEA-COMP:10132"/>
        <dbReference type="Rhea" id="RHEA-COMP:11367"/>
        <dbReference type="Rhea" id="RHEA-COMP:11368"/>
        <dbReference type="ChEBI" id="CHEBI:29950"/>
        <dbReference type="ChEBI" id="CHEBI:82612"/>
        <dbReference type="ChEBI" id="CHEBI:85445"/>
        <dbReference type="ChEBI" id="CHEBI:85448"/>
        <dbReference type="EC" id="2.1.1.63"/>
    </reaction>
</comment>
<reference evidence="12 13" key="1">
    <citation type="submission" date="2017-11" db="EMBL/GenBank/DDBJ databases">
        <title>Infants hospitalized years apart are colonized by the same room-sourced microbial strains.</title>
        <authorList>
            <person name="Brooks B."/>
            <person name="Olm M.R."/>
            <person name="Firek B.A."/>
            <person name="Baker R."/>
            <person name="Thomas B.C."/>
            <person name="Morowitz M.J."/>
            <person name="Banfield J.F."/>
        </authorList>
    </citation>
    <scope>NUCLEOTIDE SEQUENCE [LARGE SCALE GENOMIC DNA]</scope>
    <source>
        <strain evidence="12">S2_012_000_R3_87</strain>
    </source>
</reference>
<evidence type="ECO:0000259" key="11">
    <source>
        <dbReference type="Pfam" id="PF02870"/>
    </source>
</evidence>
<evidence type="ECO:0000256" key="1">
    <source>
        <dbReference type="ARBA" id="ARBA00001286"/>
    </source>
</evidence>
<keyword evidence="3 9" id="KW-0963">Cytoplasm</keyword>
<dbReference type="GO" id="GO:0032259">
    <property type="term" value="P:methylation"/>
    <property type="evidence" value="ECO:0007669"/>
    <property type="project" value="UniProtKB-KW"/>
</dbReference>
<protein>
    <recommendedName>
        <fullName evidence="9">Methylated-DNA--protein-cysteine methyltransferase</fullName>
        <ecNumber evidence="9">2.1.1.63</ecNumber>
    </recommendedName>
    <alternativeName>
        <fullName evidence="9">6-O-methylguanine-DNA methyltransferase</fullName>
        <shortName evidence="9">MGMT</shortName>
    </alternativeName>
    <alternativeName>
        <fullName evidence="9">O-6-methylguanine-DNA-alkyltransferase</fullName>
    </alternativeName>
</protein>
<dbReference type="InterPro" id="IPR036388">
    <property type="entry name" value="WH-like_DNA-bd_sf"/>
</dbReference>
<dbReference type="InterPro" id="IPR036631">
    <property type="entry name" value="MGMT_N_sf"/>
</dbReference>